<proteinExistence type="predicted"/>
<reference evidence="2" key="1">
    <citation type="submission" date="2022-03" db="EMBL/GenBank/DDBJ databases">
        <title>Sea Food Isolates.</title>
        <authorList>
            <person name="Li c."/>
        </authorList>
    </citation>
    <scope>NUCLEOTIDE SEQUENCE</scope>
    <source>
        <strain evidence="2">19GA11TI05</strain>
    </source>
</reference>
<dbReference type="EMBL" id="CP095362">
    <property type="protein sequence ID" value="XAG67092.1"/>
    <property type="molecule type" value="Genomic_DNA"/>
</dbReference>
<gene>
    <name evidence="2" type="ORF">MRM81_08780</name>
</gene>
<dbReference type="InterPro" id="IPR025643">
    <property type="entry name" value="R2K_3"/>
</dbReference>
<protein>
    <submittedName>
        <fullName evidence="2">ATP-grasp domain-containing protein</fullName>
    </submittedName>
</protein>
<name>A0AAU6U1J9_UNCXX</name>
<sequence length="260" mass="29570">MQIIYPGYYTGNYQPDDTFAEEYCCAQQQGGSCLLLDQEAVADGKYRFSGNISADSPVIWRGWMLTSEEYRHLHHAVTSCGGNMLESPKEYLQNHHITGWYDICRHYTAETIFTTEDADFDTLTAQLNWPGYFVKDYVKSLTTSRGSLAANADEIREIIRLILRYRGQIEGGISLRHCEYYKTDSERRYFVLNGQAFSADDNIPPVVREIADIITTPFFSVDITENTAGELRLIEIGDGQVSDIKEWNTEKFVALFSGAD</sequence>
<organism evidence="2">
    <name type="scientific">bacterium 19GA11TI05</name>
    <dbReference type="NCBI Taxonomy" id="2920688"/>
    <lineage>
        <taxon>Bacteria</taxon>
    </lineage>
</organism>
<evidence type="ECO:0000313" key="2">
    <source>
        <dbReference type="EMBL" id="XAG67092.1"/>
    </source>
</evidence>
<feature type="domain" description="ATP-grasp" evidence="1">
    <location>
        <begin position="136"/>
        <end position="250"/>
    </location>
</feature>
<evidence type="ECO:0000259" key="1">
    <source>
        <dbReference type="Pfam" id="PF14243"/>
    </source>
</evidence>
<dbReference type="AlphaFoldDB" id="A0AAU6U1J9"/>
<accession>A0AAU6U1J9</accession>
<dbReference type="Pfam" id="PF14243">
    <property type="entry name" value="R2K_3"/>
    <property type="match status" value="1"/>
</dbReference>